<evidence type="ECO:0000313" key="1">
    <source>
        <dbReference type="EMBL" id="MFC3031436.1"/>
    </source>
</evidence>
<comment type="caution">
    <text evidence="1">The sequence shown here is derived from an EMBL/GenBank/DDBJ whole genome shotgun (WGS) entry which is preliminary data.</text>
</comment>
<dbReference type="Proteomes" id="UP001595453">
    <property type="component" value="Unassembled WGS sequence"/>
</dbReference>
<keyword evidence="2" id="KW-1185">Reference proteome</keyword>
<reference evidence="2" key="1">
    <citation type="journal article" date="2019" name="Int. J. Syst. Evol. Microbiol.">
        <title>The Global Catalogue of Microorganisms (GCM) 10K type strain sequencing project: providing services to taxonomists for standard genome sequencing and annotation.</title>
        <authorList>
            <consortium name="The Broad Institute Genomics Platform"/>
            <consortium name="The Broad Institute Genome Sequencing Center for Infectious Disease"/>
            <person name="Wu L."/>
            <person name="Ma J."/>
        </authorList>
    </citation>
    <scope>NUCLEOTIDE SEQUENCE [LARGE SCALE GENOMIC DNA]</scope>
    <source>
        <strain evidence="2">KCTC 42730</strain>
    </source>
</reference>
<name>A0ABV7CFU0_9GAMM</name>
<proteinExistence type="predicted"/>
<evidence type="ECO:0000313" key="2">
    <source>
        <dbReference type="Proteomes" id="UP001595453"/>
    </source>
</evidence>
<sequence>MLLDLEPNALQDFDFIIGNWNVKHRRLKDILNGGEEWIEFNGLSSTVNTLGGYGNIEDVQLNFPDSSVRAKAIRSYNSEKGEWSIWWLDGRNPNALDTPVVGKFSEGIGRFYADEVYNDTPIKVRFLWNSTNPKKPTWEQAFSKDNGETWETNWLMEFSPIN</sequence>
<protein>
    <submittedName>
        <fullName evidence="1">DUF1579 domain-containing protein</fullName>
    </submittedName>
</protein>
<gene>
    <name evidence="1" type="ORF">ACFOEE_02705</name>
</gene>
<organism evidence="1 2">
    <name type="scientific">Pseudoalteromonas fenneropenaei</name>
    <dbReference type="NCBI Taxonomy" id="1737459"/>
    <lineage>
        <taxon>Bacteria</taxon>
        <taxon>Pseudomonadati</taxon>
        <taxon>Pseudomonadota</taxon>
        <taxon>Gammaproteobacteria</taxon>
        <taxon>Alteromonadales</taxon>
        <taxon>Pseudoalteromonadaceae</taxon>
        <taxon>Pseudoalteromonas</taxon>
    </lineage>
</organism>
<accession>A0ABV7CFU0</accession>
<dbReference type="EMBL" id="JBHRSD010000002">
    <property type="protein sequence ID" value="MFC3031436.1"/>
    <property type="molecule type" value="Genomic_DNA"/>
</dbReference>
<dbReference type="RefSeq" id="WP_377120659.1">
    <property type="nucleotide sequence ID" value="NZ_JBHRSD010000002.1"/>
</dbReference>